<dbReference type="AlphaFoldDB" id="M5DN86"/>
<feature type="compositionally biased region" description="Polar residues" evidence="1">
    <location>
        <begin position="557"/>
        <end position="578"/>
    </location>
</feature>
<dbReference type="STRING" id="187493.CN03_01085"/>
<reference evidence="3 4" key="1">
    <citation type="journal article" date="2013" name="Genome Announc.">
        <title>Genome Sequence of Thalassolituus oleivorans MIL-1 (DSM 14913T).</title>
        <authorList>
            <person name="Golyshin P.N."/>
            <person name="Werner J."/>
            <person name="Chernikova T.N."/>
            <person name="Tran H."/>
            <person name="Ferrer M."/>
            <person name="Yakimov M.M."/>
            <person name="Teeling H."/>
            <person name="Golyshina O.V."/>
        </authorList>
    </citation>
    <scope>NUCLEOTIDE SEQUENCE [LARGE SCALE GENOMIC DNA]</scope>
    <source>
        <strain evidence="3 4">MIL-1</strain>
    </source>
</reference>
<accession>M5DN86</accession>
<dbReference type="Proteomes" id="UP000011866">
    <property type="component" value="Chromosome"/>
</dbReference>
<dbReference type="KEGG" id="tol:TOL_0098"/>
<feature type="compositionally biased region" description="Basic and acidic residues" evidence="1">
    <location>
        <begin position="589"/>
        <end position="608"/>
    </location>
</feature>
<sequence length="608" mass="67404">MVFTWRSFVKFAPLLSLLLLTSLGITGCASYGAGIQGALTKAEQGDYAGSEAIITSSLTPDGNDRLLYHLELGVLKHLQGDYAASNDLLERAAQISESLDTISVSNSFYTLMTNPRQGPYGGADYEKVLINYYKALNYFGLAQLALTRNERLDAIEGARIEARRLIIRLNDLKTRLGTYQQASDAKEQTFNQLMRIFELLLGNWVNNDDFLYRDDALAHYLSGLSFEMNGEYDDARISYQTAATSYGTGYAKQFRLADGMEEQAWFDTVRMMRTAGGYDNEWRQLAKKHLSKVRQNELNTLDGKAQLIVIEHKGLVSQRKEMSLELSVNPNLKSLNIRPYFIGYEADQLAWFWLLYADKSVYQLVTAYLNAVRNNELRLFTKTVALGPLYREAENIGLTQAVGNSMRITVPYYSPPQILGSTRLSSDGASWTMLEAASPEQMAVQEQIVRSGKDIQLALARSALKAITAASIGNGDSSGFLAFAGKLAAQLTDAAETRSWLLLPANIRVSRVFLEPGEHQVSLDSDIKNGQHYRDSKRFTLKPGDIELWQVRSMAASTGSTAVPTPETNTAKPPQRTVSDGAAEPAPTNDDKAIVSEKKPTRSLPSKE</sequence>
<dbReference type="InterPro" id="IPR011990">
    <property type="entry name" value="TPR-like_helical_dom_sf"/>
</dbReference>
<evidence type="ECO:0000313" key="3">
    <source>
        <dbReference type="EMBL" id="CCU70547.1"/>
    </source>
</evidence>
<organism evidence="3 4">
    <name type="scientific">Thalassolituus oleivorans MIL-1</name>
    <dbReference type="NCBI Taxonomy" id="1298593"/>
    <lineage>
        <taxon>Bacteria</taxon>
        <taxon>Pseudomonadati</taxon>
        <taxon>Pseudomonadota</taxon>
        <taxon>Gammaproteobacteria</taxon>
        <taxon>Oceanospirillales</taxon>
        <taxon>Oceanospirillaceae</taxon>
        <taxon>Thalassolituus</taxon>
    </lineage>
</organism>
<dbReference type="Gene3D" id="1.25.40.10">
    <property type="entry name" value="Tetratricopeptide repeat domain"/>
    <property type="match status" value="1"/>
</dbReference>
<dbReference type="EMBL" id="HF680312">
    <property type="protein sequence ID" value="CCU70547.1"/>
    <property type="molecule type" value="Genomic_DNA"/>
</dbReference>
<evidence type="ECO:0000256" key="2">
    <source>
        <dbReference type="SAM" id="SignalP"/>
    </source>
</evidence>
<dbReference type="PROSITE" id="PS51257">
    <property type="entry name" value="PROKAR_LIPOPROTEIN"/>
    <property type="match status" value="1"/>
</dbReference>
<keyword evidence="4" id="KW-1185">Reference proteome</keyword>
<dbReference type="eggNOG" id="COG3014">
    <property type="taxonomic scope" value="Bacteria"/>
</dbReference>
<evidence type="ECO:0000256" key="1">
    <source>
        <dbReference type="SAM" id="MobiDB-lite"/>
    </source>
</evidence>
<evidence type="ECO:0000313" key="4">
    <source>
        <dbReference type="Proteomes" id="UP000011866"/>
    </source>
</evidence>
<feature type="chain" id="PRO_5004065432" description="TPR domain protein" evidence="2">
    <location>
        <begin position="32"/>
        <end position="608"/>
    </location>
</feature>
<proteinExistence type="predicted"/>
<dbReference type="SUPFAM" id="SSF81901">
    <property type="entry name" value="HCP-like"/>
    <property type="match status" value="1"/>
</dbReference>
<name>M5DN86_9GAMM</name>
<feature type="region of interest" description="Disordered" evidence="1">
    <location>
        <begin position="557"/>
        <end position="608"/>
    </location>
</feature>
<dbReference type="HOGENOM" id="CLU_035715_3_0_6"/>
<evidence type="ECO:0008006" key="5">
    <source>
        <dbReference type="Google" id="ProtNLM"/>
    </source>
</evidence>
<keyword evidence="2" id="KW-0732">Signal</keyword>
<gene>
    <name evidence="3" type="ORF">TOL_0098</name>
</gene>
<feature type="signal peptide" evidence="2">
    <location>
        <begin position="1"/>
        <end position="31"/>
    </location>
</feature>
<protein>
    <recommendedName>
        <fullName evidence="5">TPR domain protein</fullName>
    </recommendedName>
</protein>